<comment type="caution">
    <text evidence="1">The sequence shown here is derived from an EMBL/GenBank/DDBJ whole genome shotgun (WGS) entry which is preliminary data.</text>
</comment>
<name>A0ABD2IL33_HETSC</name>
<dbReference type="Proteomes" id="UP001620645">
    <property type="component" value="Unassembled WGS sequence"/>
</dbReference>
<evidence type="ECO:0000313" key="1">
    <source>
        <dbReference type="EMBL" id="KAL3079861.1"/>
    </source>
</evidence>
<accession>A0ABD2IL33</accession>
<dbReference type="AlphaFoldDB" id="A0ABD2IL33"/>
<dbReference type="EMBL" id="JBICCN010000300">
    <property type="protein sequence ID" value="KAL3079861.1"/>
    <property type="molecule type" value="Genomic_DNA"/>
</dbReference>
<gene>
    <name evidence="1" type="ORF">niasHS_014143</name>
</gene>
<keyword evidence="2" id="KW-1185">Reference proteome</keyword>
<organism evidence="1 2">
    <name type="scientific">Heterodera schachtii</name>
    <name type="common">Sugarbeet cyst nematode worm</name>
    <name type="synonym">Tylenchus schachtii</name>
    <dbReference type="NCBI Taxonomy" id="97005"/>
    <lineage>
        <taxon>Eukaryota</taxon>
        <taxon>Metazoa</taxon>
        <taxon>Ecdysozoa</taxon>
        <taxon>Nematoda</taxon>
        <taxon>Chromadorea</taxon>
        <taxon>Rhabditida</taxon>
        <taxon>Tylenchina</taxon>
        <taxon>Tylenchomorpha</taxon>
        <taxon>Tylenchoidea</taxon>
        <taxon>Heteroderidae</taxon>
        <taxon>Heteroderinae</taxon>
        <taxon>Heterodera</taxon>
    </lineage>
</organism>
<dbReference type="PANTHER" id="PTHR13664:SF0">
    <property type="entry name" value="BECLIN 1-ASSOCIATED AUTOPHAGY-RELATED KEY REGULATOR"/>
    <property type="match status" value="1"/>
</dbReference>
<dbReference type="Gene3D" id="1.20.5.170">
    <property type="match status" value="1"/>
</dbReference>
<evidence type="ECO:0000313" key="2">
    <source>
        <dbReference type="Proteomes" id="UP001620645"/>
    </source>
</evidence>
<proteinExistence type="predicted"/>
<reference evidence="1 2" key="1">
    <citation type="submission" date="2024-10" db="EMBL/GenBank/DDBJ databases">
        <authorList>
            <person name="Kim D."/>
        </authorList>
    </citation>
    <scope>NUCLEOTIDE SEQUENCE [LARGE SCALE GENOMIC DNA]</scope>
    <source>
        <strain evidence="1">Taebaek</strain>
    </source>
</reference>
<sequence>MLITTQNHSSIPNNDIKPASVAGILQRYEMQQFRLSCANFESESSCCSTSQQMEIIVDSESDSNLTRCPCCRCAQVNLICANCLNTNVVRIGKVREDKRRLLRSKSAICHLIQNALADEIKFEGEFHQLSRSIEEIRAKIAHKKDQVGRLRQRISHTESQSERNRQNVLLLEKKMVSHSERINRTNAKKTELQTQLMNTKAKLNAQIVHIARFLFHLLRLEKRPVERVQQIPAWTGQPKPRRFMHTLNLCSCLERIQFLAKVSACANIQSPLSAASSAANRRHFPSDSVAALSYCAQLAELLARLLHFSLPYFNIHHGIALLAVPPSDESALRQQLFRLDYAVLHLCLAHGVPPEECDLVEPLANLYALVVLVGKGKLLRCVPRLDQRLHQQICDNFGTVQPDGRVLSVFTLDSVENDWVKVHCSSS</sequence>
<protein>
    <submittedName>
        <fullName evidence="1">Uncharacterized protein</fullName>
    </submittedName>
</protein>
<dbReference type="PANTHER" id="PTHR13664">
    <property type="entry name" value="BECLIN 1-ASSOCIATED AUTOPHAGY-RELATED KEY REGULATOR"/>
    <property type="match status" value="1"/>
</dbReference>